<keyword evidence="5" id="KW-0539">Nucleus</keyword>
<evidence type="ECO:0000313" key="9">
    <source>
        <dbReference type="Proteomes" id="UP001205998"/>
    </source>
</evidence>
<sequence length="112" mass="12611">MARINAKRKEFAQTNPGNTVNSQRYHVEEVEERFSKYKPGVVSKELLDALGIATNMLPPFIYRMRELGYPPGWLKEAETENSGLMLYDGKMCSLVSSLLRTPDLQLCAVAVS</sequence>
<dbReference type="Pfam" id="PF04046">
    <property type="entry name" value="PSP"/>
    <property type="match status" value="1"/>
</dbReference>
<dbReference type="InterPro" id="IPR052115">
    <property type="entry name" value="NEXT_complex_subunit_ZCCHC8"/>
</dbReference>
<protein>
    <submittedName>
        <fullName evidence="8">Zinc finger CCHC domain-containing protein 8 isoform X1</fullName>
    </submittedName>
</protein>
<evidence type="ECO:0000256" key="1">
    <source>
        <dbReference type="ARBA" id="ARBA00004123"/>
    </source>
</evidence>
<dbReference type="PANTHER" id="PTHR13316">
    <property type="entry name" value="ZINC FINGER, CCHC DOMAIN CONTAINING 8"/>
    <property type="match status" value="1"/>
</dbReference>
<feature type="domain" description="PSP proline-rich" evidence="7">
    <location>
        <begin position="34"/>
        <end position="86"/>
    </location>
</feature>
<dbReference type="AlphaFoldDB" id="A0AAD5FKP3"/>
<comment type="caution">
    <text evidence="8">The sequence shown here is derived from an EMBL/GenBank/DDBJ whole genome shotgun (WGS) entry which is preliminary data.</text>
</comment>
<dbReference type="EMBL" id="MU551644">
    <property type="protein sequence ID" value="KAI5620695.1"/>
    <property type="molecule type" value="Genomic_DNA"/>
</dbReference>
<proteinExistence type="predicted"/>
<evidence type="ECO:0000256" key="2">
    <source>
        <dbReference type="ARBA" id="ARBA00022723"/>
    </source>
</evidence>
<dbReference type="GO" id="GO:0071013">
    <property type="term" value="C:catalytic step 2 spliceosome"/>
    <property type="evidence" value="ECO:0007669"/>
    <property type="project" value="TreeGrafter"/>
</dbReference>
<feature type="region of interest" description="Disordered" evidence="6">
    <location>
        <begin position="1"/>
        <end position="24"/>
    </location>
</feature>
<dbReference type="SMART" id="SM00581">
    <property type="entry name" value="PSP"/>
    <property type="match status" value="1"/>
</dbReference>
<keyword evidence="3" id="KW-0863">Zinc-finger</keyword>
<evidence type="ECO:0000313" key="8">
    <source>
        <dbReference type="EMBL" id="KAI5620695.1"/>
    </source>
</evidence>
<accession>A0AAD5FKP3</accession>
<evidence type="ECO:0000259" key="7">
    <source>
        <dbReference type="SMART" id="SM00581"/>
    </source>
</evidence>
<reference evidence="8" key="1">
    <citation type="submission" date="2018-07" db="EMBL/GenBank/DDBJ databases">
        <title>Comparative genomics of catfishes provides insights into carnivory and benthic adaptation.</title>
        <authorList>
            <person name="Zhang Y."/>
            <person name="Wang D."/>
            <person name="Peng Z."/>
            <person name="Zheng S."/>
            <person name="Shao F."/>
            <person name="Tao W."/>
        </authorList>
    </citation>
    <scope>NUCLEOTIDE SEQUENCE</scope>
    <source>
        <strain evidence="8">Chongqing</strain>
    </source>
</reference>
<feature type="compositionally biased region" description="Polar residues" evidence="6">
    <location>
        <begin position="12"/>
        <end position="24"/>
    </location>
</feature>
<evidence type="ECO:0000256" key="6">
    <source>
        <dbReference type="SAM" id="MobiDB-lite"/>
    </source>
</evidence>
<keyword evidence="9" id="KW-1185">Reference proteome</keyword>
<gene>
    <name evidence="8" type="ORF">C0J50_19749</name>
</gene>
<organism evidence="8 9">
    <name type="scientific">Silurus asotus</name>
    <name type="common">Amur catfish</name>
    <name type="synonym">Parasilurus asotus</name>
    <dbReference type="NCBI Taxonomy" id="30991"/>
    <lineage>
        <taxon>Eukaryota</taxon>
        <taxon>Metazoa</taxon>
        <taxon>Chordata</taxon>
        <taxon>Craniata</taxon>
        <taxon>Vertebrata</taxon>
        <taxon>Euteleostomi</taxon>
        <taxon>Actinopterygii</taxon>
        <taxon>Neopterygii</taxon>
        <taxon>Teleostei</taxon>
        <taxon>Ostariophysi</taxon>
        <taxon>Siluriformes</taxon>
        <taxon>Siluridae</taxon>
        <taxon>Silurus</taxon>
    </lineage>
</organism>
<name>A0AAD5FKP3_SILAS</name>
<dbReference type="GO" id="GO:0003723">
    <property type="term" value="F:RNA binding"/>
    <property type="evidence" value="ECO:0007669"/>
    <property type="project" value="TreeGrafter"/>
</dbReference>
<comment type="subcellular location">
    <subcellularLocation>
        <location evidence="1">Nucleus</location>
    </subcellularLocation>
</comment>
<evidence type="ECO:0000256" key="5">
    <source>
        <dbReference type="ARBA" id="ARBA00023242"/>
    </source>
</evidence>
<dbReference type="Proteomes" id="UP001205998">
    <property type="component" value="Unassembled WGS sequence"/>
</dbReference>
<keyword evidence="4" id="KW-0862">Zinc</keyword>
<dbReference type="InterPro" id="IPR006568">
    <property type="entry name" value="PSP_pro-rich"/>
</dbReference>
<keyword evidence="2" id="KW-0479">Metal-binding</keyword>
<evidence type="ECO:0000256" key="4">
    <source>
        <dbReference type="ARBA" id="ARBA00022833"/>
    </source>
</evidence>
<dbReference type="GO" id="GO:0008270">
    <property type="term" value="F:zinc ion binding"/>
    <property type="evidence" value="ECO:0007669"/>
    <property type="project" value="UniProtKB-KW"/>
</dbReference>
<dbReference type="PANTHER" id="PTHR13316:SF0">
    <property type="entry name" value="ZINC FINGER CCHC DOMAIN-CONTAINING PROTEIN 8"/>
    <property type="match status" value="1"/>
</dbReference>
<evidence type="ECO:0000256" key="3">
    <source>
        <dbReference type="ARBA" id="ARBA00022771"/>
    </source>
</evidence>